<dbReference type="RefSeq" id="WP_140960173.1">
    <property type="nucleotide sequence ID" value="NZ_VEVQ02000002.1"/>
</dbReference>
<gene>
    <name evidence="1" type="ORF">FIA58_003640</name>
</gene>
<evidence type="ECO:0000313" key="1">
    <source>
        <dbReference type="EMBL" id="NHN24760.1"/>
    </source>
</evidence>
<organism evidence="1 2">
    <name type="scientific">Flavobacterium jejuense</name>
    <dbReference type="NCBI Taxonomy" id="1544455"/>
    <lineage>
        <taxon>Bacteria</taxon>
        <taxon>Pseudomonadati</taxon>
        <taxon>Bacteroidota</taxon>
        <taxon>Flavobacteriia</taxon>
        <taxon>Flavobacteriales</taxon>
        <taxon>Flavobacteriaceae</taxon>
        <taxon>Flavobacterium</taxon>
    </lineage>
</organism>
<proteinExistence type="predicted"/>
<reference evidence="1" key="1">
    <citation type="submission" date="2019-05" db="EMBL/GenBank/DDBJ databases">
        <authorList>
            <person name="Lianzixin W."/>
        </authorList>
    </citation>
    <scope>NUCLEOTIDE SEQUENCE</scope>
    <source>
        <strain evidence="1">EC11</strain>
    </source>
</reference>
<comment type="caution">
    <text evidence="1">The sequence shown here is derived from an EMBL/GenBank/DDBJ whole genome shotgun (WGS) entry which is preliminary data.</text>
</comment>
<sequence length="80" mass="9346">MNILLQGSFFTKKIKCKVFGHKLVTTKDITNHIKEYQCKCCGLELTNNYKGVKSILTPELKDVNVTVMDFYHRRHQRQTA</sequence>
<reference evidence="1" key="2">
    <citation type="submission" date="2020-02" db="EMBL/GenBank/DDBJ databases">
        <title>Flavobacterium profundi sp. nov., isolated from a deep-sea seamount.</title>
        <authorList>
            <person name="Zhang D.-C."/>
        </authorList>
    </citation>
    <scope>NUCLEOTIDE SEQUENCE</scope>
    <source>
        <strain evidence="1">EC11</strain>
    </source>
</reference>
<evidence type="ECO:0000313" key="2">
    <source>
        <dbReference type="Proteomes" id="UP000817854"/>
    </source>
</evidence>
<dbReference type="Proteomes" id="UP000817854">
    <property type="component" value="Unassembled WGS sequence"/>
</dbReference>
<protein>
    <recommendedName>
        <fullName evidence="3">Transposase IS66 zinc-finger binding domain-containing protein</fullName>
    </recommendedName>
</protein>
<keyword evidence="2" id="KW-1185">Reference proteome</keyword>
<accession>A0ABX0INX5</accession>
<evidence type="ECO:0008006" key="3">
    <source>
        <dbReference type="Google" id="ProtNLM"/>
    </source>
</evidence>
<dbReference type="EMBL" id="VEVQ02000002">
    <property type="protein sequence ID" value="NHN24760.1"/>
    <property type="molecule type" value="Genomic_DNA"/>
</dbReference>
<name>A0ABX0INX5_9FLAO</name>